<evidence type="ECO:0000256" key="4">
    <source>
        <dbReference type="ARBA" id="ARBA00023136"/>
    </source>
</evidence>
<protein>
    <submittedName>
        <fullName evidence="6">Rubrerythrin family protein</fullName>
    </submittedName>
</protein>
<dbReference type="InterPro" id="IPR008217">
    <property type="entry name" value="Ccc1_fam"/>
</dbReference>
<keyword evidence="4 5" id="KW-0472">Membrane</keyword>
<comment type="caution">
    <text evidence="6">The sequence shown here is derived from an EMBL/GenBank/DDBJ whole genome shotgun (WGS) entry which is preliminary data.</text>
</comment>
<dbReference type="SUPFAM" id="SSF47240">
    <property type="entry name" value="Ferritin-like"/>
    <property type="match status" value="1"/>
</dbReference>
<dbReference type="RefSeq" id="WP_134435141.1">
    <property type="nucleotide sequence ID" value="NZ_SOML01000001.1"/>
</dbReference>
<evidence type="ECO:0000256" key="5">
    <source>
        <dbReference type="SAM" id="Phobius"/>
    </source>
</evidence>
<feature type="transmembrane region" description="Helical" evidence="5">
    <location>
        <begin position="168"/>
        <end position="186"/>
    </location>
</feature>
<sequence length="293" mass="32453">MNNNISPELKKILLAEQRSEITEAHIYESIASFIKDEHNKAVIQKIAAQERGHAAIWQSYTHEIVKPNKLKIWLYSNIVRYLGLTFGIKLMERNELNAALNYDKLSQIVPEAKNIQFDEDDHEQQLIDLIKDKPLGYLGSVVLGLNDALVELTGVLAGLTFGLQNSKMIASVGIITGIAAAFSMAGSEYLSTKTENSGEIKPITASVYTGIAYILTVIILILPYLILSNVYIALSLTLIAAVLIIAAFNYYTAIAKGYSFRKRFIEMVSISLGVAFISFIIGLAVKYLFNIEV</sequence>
<dbReference type="GO" id="GO:0030026">
    <property type="term" value="P:intracellular manganese ion homeostasis"/>
    <property type="evidence" value="ECO:0007669"/>
    <property type="project" value="InterPro"/>
</dbReference>
<keyword evidence="3 5" id="KW-1133">Transmembrane helix</keyword>
<proteinExistence type="predicted"/>
<dbReference type="GO" id="GO:0005384">
    <property type="term" value="F:manganese ion transmembrane transporter activity"/>
    <property type="evidence" value="ECO:0007669"/>
    <property type="project" value="InterPro"/>
</dbReference>
<dbReference type="InterPro" id="IPR009078">
    <property type="entry name" value="Ferritin-like_SF"/>
</dbReference>
<feature type="transmembrane region" description="Helical" evidence="5">
    <location>
        <begin position="264"/>
        <end position="289"/>
    </location>
</feature>
<dbReference type="AlphaFoldDB" id="A0A4Y8L8V8"/>
<evidence type="ECO:0000313" key="6">
    <source>
        <dbReference type="EMBL" id="TFD98518.1"/>
    </source>
</evidence>
<keyword evidence="2 5" id="KW-0812">Transmembrane</keyword>
<dbReference type="STRING" id="1121485.GCA_000426485_00781"/>
<dbReference type="Pfam" id="PF01988">
    <property type="entry name" value="VIT1"/>
    <property type="match status" value="1"/>
</dbReference>
<dbReference type="Proteomes" id="UP000297861">
    <property type="component" value="Unassembled WGS sequence"/>
</dbReference>
<feature type="transmembrane region" description="Helical" evidence="5">
    <location>
        <begin position="232"/>
        <end position="252"/>
    </location>
</feature>
<feature type="transmembrane region" description="Helical" evidence="5">
    <location>
        <begin position="207"/>
        <end position="226"/>
    </location>
</feature>
<evidence type="ECO:0000256" key="3">
    <source>
        <dbReference type="ARBA" id="ARBA00022989"/>
    </source>
</evidence>
<keyword evidence="7" id="KW-1185">Reference proteome</keyword>
<dbReference type="PANTHER" id="PTHR31851">
    <property type="entry name" value="FE(2+)/MN(2+) TRANSPORTER PCL1"/>
    <property type="match status" value="1"/>
</dbReference>
<comment type="subcellular location">
    <subcellularLocation>
        <location evidence="1">Endomembrane system</location>
        <topology evidence="1">Multi-pass membrane protein</topology>
    </subcellularLocation>
</comment>
<dbReference type="EMBL" id="SOML01000001">
    <property type="protein sequence ID" value="TFD98518.1"/>
    <property type="molecule type" value="Genomic_DNA"/>
</dbReference>
<dbReference type="GO" id="GO:0012505">
    <property type="term" value="C:endomembrane system"/>
    <property type="evidence" value="ECO:0007669"/>
    <property type="project" value="UniProtKB-SubCell"/>
</dbReference>
<organism evidence="6 7">
    <name type="scientific">Dysgonomonas capnocytophagoides</name>
    <dbReference type="NCBI Taxonomy" id="45254"/>
    <lineage>
        <taxon>Bacteria</taxon>
        <taxon>Pseudomonadati</taxon>
        <taxon>Bacteroidota</taxon>
        <taxon>Bacteroidia</taxon>
        <taxon>Bacteroidales</taxon>
        <taxon>Dysgonomonadaceae</taxon>
        <taxon>Dysgonomonas</taxon>
    </lineage>
</organism>
<accession>A0A4Y8L8V8</accession>
<dbReference type="CDD" id="cd02431">
    <property type="entry name" value="Ferritin_CCC1_C"/>
    <property type="match status" value="1"/>
</dbReference>
<dbReference type="CDD" id="cd01044">
    <property type="entry name" value="Ferritin_CCC1_N"/>
    <property type="match status" value="1"/>
</dbReference>
<dbReference type="InterPro" id="IPR039376">
    <property type="entry name" value="Ferritin_CCC1_N"/>
</dbReference>
<evidence type="ECO:0000313" key="7">
    <source>
        <dbReference type="Proteomes" id="UP000297861"/>
    </source>
</evidence>
<name>A0A4Y8L8V8_9BACT</name>
<gene>
    <name evidence="6" type="ORF">E2605_00100</name>
</gene>
<dbReference type="OrthoDB" id="9781287at2"/>
<reference evidence="6 7" key="1">
    <citation type="submission" date="2019-03" db="EMBL/GenBank/DDBJ databases">
        <title>San Antonio Military Medical Center submission to MRSN (WRAIR), pending publication.</title>
        <authorList>
            <person name="Blyth D.M."/>
            <person name="Mccarthy S.L."/>
            <person name="Schall S.E."/>
            <person name="Stam J.A."/>
            <person name="Ong A.C."/>
            <person name="Mcgann P.T."/>
        </authorList>
    </citation>
    <scope>NUCLEOTIDE SEQUENCE [LARGE SCALE GENOMIC DNA]</scope>
    <source>
        <strain evidence="6 7">MRSN571793</strain>
    </source>
</reference>
<evidence type="ECO:0000256" key="2">
    <source>
        <dbReference type="ARBA" id="ARBA00022692"/>
    </source>
</evidence>
<evidence type="ECO:0000256" key="1">
    <source>
        <dbReference type="ARBA" id="ARBA00004127"/>
    </source>
</evidence>